<dbReference type="GO" id="GO:0019854">
    <property type="term" value="P:L-ascorbic acid catabolic process"/>
    <property type="evidence" value="ECO:0007669"/>
    <property type="project" value="TreeGrafter"/>
</dbReference>
<evidence type="ECO:0000259" key="2">
    <source>
        <dbReference type="SMART" id="SM00934"/>
    </source>
</evidence>
<accession>A0A1F5YVK0</accession>
<dbReference type="GO" id="GO:0033982">
    <property type="term" value="F:3-dehydro-L-gulonate-6-phosphate decarboxylase activity"/>
    <property type="evidence" value="ECO:0007669"/>
    <property type="project" value="TreeGrafter"/>
</dbReference>
<evidence type="ECO:0000313" key="4">
    <source>
        <dbReference type="Proteomes" id="UP000176665"/>
    </source>
</evidence>
<dbReference type="STRING" id="1798371.A2W14_05700"/>
<dbReference type="InterPro" id="IPR001754">
    <property type="entry name" value="OMPdeCOase_dom"/>
</dbReference>
<feature type="domain" description="Orotidine 5'-phosphate decarboxylase" evidence="2">
    <location>
        <begin position="8"/>
        <end position="218"/>
    </location>
</feature>
<protein>
    <recommendedName>
        <fullName evidence="2">Orotidine 5'-phosphate decarboxylase domain-containing protein</fullName>
    </recommendedName>
</protein>
<evidence type="ECO:0000256" key="1">
    <source>
        <dbReference type="ARBA" id="ARBA00023239"/>
    </source>
</evidence>
<dbReference type="GO" id="GO:0006207">
    <property type="term" value="P:'de novo' pyrimidine nucleobase biosynthetic process"/>
    <property type="evidence" value="ECO:0007669"/>
    <property type="project" value="InterPro"/>
</dbReference>
<keyword evidence="1" id="KW-0456">Lyase</keyword>
<comment type="caution">
    <text evidence="3">The sequence shown here is derived from an EMBL/GenBank/DDBJ whole genome shotgun (WGS) entry which is preliminary data.</text>
</comment>
<dbReference type="PANTHER" id="PTHR35039:SF3">
    <property type="entry name" value="3-KETO-L-GULONATE-6-PHOSPHATE DECARBOXYLASE SGBH-RELATED"/>
    <property type="match status" value="1"/>
</dbReference>
<dbReference type="Gene3D" id="3.20.20.70">
    <property type="entry name" value="Aldolase class I"/>
    <property type="match status" value="1"/>
</dbReference>
<reference evidence="3 4" key="1">
    <citation type="journal article" date="2016" name="Nat. Commun.">
        <title>Thousands of microbial genomes shed light on interconnected biogeochemical processes in an aquifer system.</title>
        <authorList>
            <person name="Anantharaman K."/>
            <person name="Brown C.T."/>
            <person name="Hug L.A."/>
            <person name="Sharon I."/>
            <person name="Castelle C.J."/>
            <person name="Probst A.J."/>
            <person name="Thomas B.C."/>
            <person name="Singh A."/>
            <person name="Wilkins M.J."/>
            <person name="Karaoz U."/>
            <person name="Brodie E.L."/>
            <person name="Williams K.H."/>
            <person name="Hubbard S.S."/>
            <person name="Banfield J.F."/>
        </authorList>
    </citation>
    <scope>NUCLEOTIDE SEQUENCE [LARGE SCALE GENOMIC DNA]</scope>
</reference>
<dbReference type="GO" id="GO:0004590">
    <property type="term" value="F:orotidine-5'-phosphate decarboxylase activity"/>
    <property type="evidence" value="ECO:0007669"/>
    <property type="project" value="InterPro"/>
</dbReference>
<sequence length="224" mass="25402">MLDKKTRYLQVALNNTLDEAREIISLLPQSPRIIIEAGTPLIKRYGLEAIRQLNSFWSYQLSSHNLEPYIVADVKTMDRGQTEVLLAKDAGASAVVALGSAPIETINIFIKTCHENNLDSMVDMMNIDQPVKTLRNLRKLPDVVILHRGVDEEMFNKDKPIPYIQINKIRASYNTLIAMAGGDTIREVQRAIFNDANIVVVWKEFYKSTENTAKLAEEFLRAIK</sequence>
<gene>
    <name evidence="3" type="ORF">A2W14_05700</name>
</gene>
<dbReference type="SUPFAM" id="SSF51366">
    <property type="entry name" value="Ribulose-phoshate binding barrel"/>
    <property type="match status" value="1"/>
</dbReference>
<dbReference type="AlphaFoldDB" id="A0A1F5YVK0"/>
<dbReference type="SMART" id="SM00934">
    <property type="entry name" value="OMPdecase"/>
    <property type="match status" value="1"/>
</dbReference>
<proteinExistence type="predicted"/>
<organism evidence="3 4">
    <name type="scientific">Candidatus Gottesmanbacteria bacterium RBG_16_37_8</name>
    <dbReference type="NCBI Taxonomy" id="1798371"/>
    <lineage>
        <taxon>Bacteria</taxon>
        <taxon>Candidatus Gottesmaniibacteriota</taxon>
    </lineage>
</organism>
<name>A0A1F5YVK0_9BACT</name>
<dbReference type="PANTHER" id="PTHR35039">
    <property type="entry name" value="3-KETO-L-GULONATE-6-PHOSPHATE DECARBOXYLASE SGBH-RELATED"/>
    <property type="match status" value="1"/>
</dbReference>
<evidence type="ECO:0000313" key="3">
    <source>
        <dbReference type="EMBL" id="OGG03932.1"/>
    </source>
</evidence>
<dbReference type="Proteomes" id="UP000176665">
    <property type="component" value="Unassembled WGS sequence"/>
</dbReference>
<dbReference type="InterPro" id="IPR013785">
    <property type="entry name" value="Aldolase_TIM"/>
</dbReference>
<dbReference type="EMBL" id="MFJA01000011">
    <property type="protein sequence ID" value="OGG03932.1"/>
    <property type="molecule type" value="Genomic_DNA"/>
</dbReference>
<dbReference type="InterPro" id="IPR011060">
    <property type="entry name" value="RibuloseP-bd_barrel"/>
</dbReference>
<dbReference type="Pfam" id="PF00215">
    <property type="entry name" value="OMPdecase"/>
    <property type="match status" value="1"/>
</dbReference>